<evidence type="ECO:0000313" key="7">
    <source>
        <dbReference type="EMBL" id="KDO31292.1"/>
    </source>
</evidence>
<dbReference type="AlphaFoldDB" id="A0A067CWX0"/>
<evidence type="ECO:0008006" key="9">
    <source>
        <dbReference type="Google" id="ProtNLM"/>
    </source>
</evidence>
<feature type="transmembrane region" description="Helical" evidence="6">
    <location>
        <begin position="99"/>
        <end position="119"/>
    </location>
</feature>
<dbReference type="VEuPathDB" id="FungiDB:SPRG_03908"/>
<protein>
    <recommendedName>
        <fullName evidence="9">Major facilitator superfamily (MFS) profile domain-containing protein</fullName>
    </recommendedName>
</protein>
<keyword evidence="8" id="KW-1185">Reference proteome</keyword>
<dbReference type="SUPFAM" id="SSF103473">
    <property type="entry name" value="MFS general substrate transporter"/>
    <property type="match status" value="1"/>
</dbReference>
<evidence type="ECO:0000256" key="4">
    <source>
        <dbReference type="ARBA" id="ARBA00022989"/>
    </source>
</evidence>
<evidence type="ECO:0000256" key="2">
    <source>
        <dbReference type="ARBA" id="ARBA00022448"/>
    </source>
</evidence>
<evidence type="ECO:0000256" key="1">
    <source>
        <dbReference type="ARBA" id="ARBA00004141"/>
    </source>
</evidence>
<keyword evidence="5 6" id="KW-0472">Membrane</keyword>
<feature type="transmembrane region" description="Helical" evidence="6">
    <location>
        <begin position="443"/>
        <end position="465"/>
    </location>
</feature>
<keyword evidence="2" id="KW-0813">Transport</keyword>
<dbReference type="Proteomes" id="UP000030745">
    <property type="component" value="Unassembled WGS sequence"/>
</dbReference>
<keyword evidence="3 6" id="KW-0812">Transmembrane</keyword>
<feature type="transmembrane region" description="Helical" evidence="6">
    <location>
        <begin position="39"/>
        <end position="60"/>
    </location>
</feature>
<dbReference type="GO" id="GO:0008506">
    <property type="term" value="F:sucrose:proton symporter activity"/>
    <property type="evidence" value="ECO:0007669"/>
    <property type="project" value="TreeGrafter"/>
</dbReference>
<feature type="transmembrane region" description="Helical" evidence="6">
    <location>
        <begin position="178"/>
        <end position="201"/>
    </location>
</feature>
<feature type="transmembrane region" description="Helical" evidence="6">
    <location>
        <begin position="355"/>
        <end position="372"/>
    </location>
</feature>
<gene>
    <name evidence="7" type="ORF">SPRG_03908</name>
</gene>
<dbReference type="Pfam" id="PF13347">
    <property type="entry name" value="MFS_2"/>
    <property type="match status" value="1"/>
</dbReference>
<dbReference type="RefSeq" id="XP_012197891.1">
    <property type="nucleotide sequence ID" value="XM_012342501.1"/>
</dbReference>
<dbReference type="GO" id="GO:0016020">
    <property type="term" value="C:membrane"/>
    <property type="evidence" value="ECO:0007669"/>
    <property type="project" value="UniProtKB-SubCell"/>
</dbReference>
<keyword evidence="4 6" id="KW-1133">Transmembrane helix</keyword>
<dbReference type="Gene3D" id="1.20.1250.20">
    <property type="entry name" value="MFS general substrate transporter like domains"/>
    <property type="match status" value="1"/>
</dbReference>
<sequence length="472" mass="49873">MIETERMTTPAYSFVDAKPDAPLSTYSTLRLLAVCSPRLALNTAWAAQWAALGPLLQVLLSPSSVQLVQLVGPISGFLLAPTVGVWSDNCTSTFGRRRPFLCLGALLSCLCWLVMMFAVEIGEALGDTPAHLFDTSAQPSRAWTTRVVVLTYIWMDVALNLTQTPLTLLIADCAGDRLVTASAIGSAYSIAGSFLVSGYILAFGPAHESVKPFLSVLIAAMAATIGLVLFAANETPRSESATSTSKAAFFAVWDGIRRLPRVLSVYCAILLFVQYGFFAYNGAKGQFFGLVVKNGSAFGADTCGHDGNPPCSAGQTAFNDGVALAGGVTDTIYNVVSLVYLAALPALVRTYGVQRILVASLFPQSLLIVLSISKVIFLDVAIVVGCSFTQNTLLALYLPTICHVIGVDEDVGIYAGAINSAMCAGQFLSFVLASVLVTSSMGYALPILVGGVMSFLGFAIAAIFFRIHLFAS</sequence>
<dbReference type="KEGG" id="spar:SPRG_03908"/>
<evidence type="ECO:0000256" key="6">
    <source>
        <dbReference type="SAM" id="Phobius"/>
    </source>
</evidence>
<feature type="transmembrane region" description="Helical" evidence="6">
    <location>
        <begin position="263"/>
        <end position="280"/>
    </location>
</feature>
<feature type="transmembrane region" description="Helical" evidence="6">
    <location>
        <begin position="331"/>
        <end position="348"/>
    </location>
</feature>
<evidence type="ECO:0000313" key="8">
    <source>
        <dbReference type="Proteomes" id="UP000030745"/>
    </source>
</evidence>
<dbReference type="EMBL" id="KK583198">
    <property type="protein sequence ID" value="KDO31292.1"/>
    <property type="molecule type" value="Genomic_DNA"/>
</dbReference>
<proteinExistence type="predicted"/>
<feature type="transmembrane region" description="Helical" evidence="6">
    <location>
        <begin position="149"/>
        <end position="171"/>
    </location>
</feature>
<feature type="transmembrane region" description="Helical" evidence="6">
    <location>
        <begin position="411"/>
        <end position="437"/>
    </location>
</feature>
<dbReference type="PANTHER" id="PTHR19432">
    <property type="entry name" value="SUGAR TRANSPORTER"/>
    <property type="match status" value="1"/>
</dbReference>
<feature type="transmembrane region" description="Helical" evidence="6">
    <location>
        <begin position="378"/>
        <end position="399"/>
    </location>
</feature>
<name>A0A067CWX0_SAPPC</name>
<dbReference type="OrthoDB" id="28755at2759"/>
<accession>A0A067CWX0</accession>
<organism evidence="7 8">
    <name type="scientific">Saprolegnia parasitica (strain CBS 223.65)</name>
    <dbReference type="NCBI Taxonomy" id="695850"/>
    <lineage>
        <taxon>Eukaryota</taxon>
        <taxon>Sar</taxon>
        <taxon>Stramenopiles</taxon>
        <taxon>Oomycota</taxon>
        <taxon>Saprolegniomycetes</taxon>
        <taxon>Saprolegniales</taxon>
        <taxon>Saprolegniaceae</taxon>
        <taxon>Saprolegnia</taxon>
    </lineage>
</organism>
<dbReference type="PANTHER" id="PTHR19432:SF26">
    <property type="entry name" value="MAJOR FACILITATOR SUPERFAMILY (MFS) PROFILE DOMAIN-CONTAINING PROTEIN"/>
    <property type="match status" value="1"/>
</dbReference>
<reference evidence="7 8" key="1">
    <citation type="journal article" date="2013" name="PLoS Genet.">
        <title>Distinctive expansion of potential virulence genes in the genome of the oomycete fish pathogen Saprolegnia parasitica.</title>
        <authorList>
            <person name="Jiang R.H."/>
            <person name="de Bruijn I."/>
            <person name="Haas B.J."/>
            <person name="Belmonte R."/>
            <person name="Lobach L."/>
            <person name="Christie J."/>
            <person name="van den Ackerveken G."/>
            <person name="Bottin A."/>
            <person name="Bulone V."/>
            <person name="Diaz-Moreno S.M."/>
            <person name="Dumas B."/>
            <person name="Fan L."/>
            <person name="Gaulin E."/>
            <person name="Govers F."/>
            <person name="Grenville-Briggs L.J."/>
            <person name="Horner N.R."/>
            <person name="Levin J.Z."/>
            <person name="Mammella M."/>
            <person name="Meijer H.J."/>
            <person name="Morris P."/>
            <person name="Nusbaum C."/>
            <person name="Oome S."/>
            <person name="Phillips A.J."/>
            <person name="van Rooyen D."/>
            <person name="Rzeszutek E."/>
            <person name="Saraiva M."/>
            <person name="Secombes C.J."/>
            <person name="Seidl M.F."/>
            <person name="Snel B."/>
            <person name="Stassen J.H."/>
            <person name="Sykes S."/>
            <person name="Tripathy S."/>
            <person name="van den Berg H."/>
            <person name="Vega-Arreguin J.C."/>
            <person name="Wawra S."/>
            <person name="Young S.K."/>
            <person name="Zeng Q."/>
            <person name="Dieguez-Uribeondo J."/>
            <person name="Russ C."/>
            <person name="Tyler B.M."/>
            <person name="van West P."/>
        </authorList>
    </citation>
    <scope>NUCLEOTIDE SEQUENCE [LARGE SCALE GENOMIC DNA]</scope>
    <source>
        <strain evidence="7 8">CBS 223.65</strain>
    </source>
</reference>
<comment type="subcellular location">
    <subcellularLocation>
        <location evidence="1">Membrane</location>
        <topology evidence="1">Multi-pass membrane protein</topology>
    </subcellularLocation>
</comment>
<evidence type="ECO:0000256" key="5">
    <source>
        <dbReference type="ARBA" id="ARBA00023136"/>
    </source>
</evidence>
<dbReference type="InterPro" id="IPR036259">
    <property type="entry name" value="MFS_trans_sf"/>
</dbReference>
<feature type="transmembrane region" description="Helical" evidence="6">
    <location>
        <begin position="213"/>
        <end position="232"/>
    </location>
</feature>
<evidence type="ECO:0000256" key="3">
    <source>
        <dbReference type="ARBA" id="ARBA00022692"/>
    </source>
</evidence>
<dbReference type="GeneID" id="24126384"/>
<feature type="transmembrane region" description="Helical" evidence="6">
    <location>
        <begin position="66"/>
        <end position="87"/>
    </location>
</feature>